<evidence type="ECO:0000313" key="2">
    <source>
        <dbReference type="EMBL" id="CAD9460125.1"/>
    </source>
</evidence>
<sequence>MKNPSADLFSSVIDHQAEFQHVTTTQGSYSFNQNFEAPEFEDTLAPKRLRAEIIDVVQRRDAKVAQFKNIKMMEQSWIEYVIKLSVNSNEMKIVNKRYSDLGQFHQMLVDRKIMDLRGVTFPDKAVFHENWWKGQDKDPESPFVLQRKEALNTYLLKLFDLCPELVNAPVVMDFFELDELGYQRGASSTAAASQAADQHYSSSATSIAASQGNEASNEVLYDV</sequence>
<dbReference type="Gene3D" id="3.30.1520.10">
    <property type="entry name" value="Phox-like domain"/>
    <property type="match status" value="1"/>
</dbReference>
<accession>A0A6U3WMA2</accession>
<evidence type="ECO:0000259" key="1">
    <source>
        <dbReference type="PROSITE" id="PS50195"/>
    </source>
</evidence>
<reference evidence="3" key="1">
    <citation type="submission" date="2021-01" db="EMBL/GenBank/DDBJ databases">
        <authorList>
            <person name="Corre E."/>
            <person name="Pelletier E."/>
            <person name="Niang G."/>
            <person name="Scheremetjew M."/>
            <person name="Finn R."/>
            <person name="Kale V."/>
            <person name="Holt S."/>
            <person name="Cochrane G."/>
            <person name="Meng A."/>
            <person name="Brown T."/>
            <person name="Cohen L."/>
        </authorList>
    </citation>
    <scope>NUCLEOTIDE SEQUENCE</scope>
    <source>
        <strain evidence="3">CCMP1381</strain>
    </source>
</reference>
<dbReference type="PROSITE" id="PS50195">
    <property type="entry name" value="PX"/>
    <property type="match status" value="1"/>
</dbReference>
<protein>
    <recommendedName>
        <fullName evidence="1">PX domain-containing protein</fullName>
    </recommendedName>
</protein>
<dbReference type="InterPro" id="IPR001683">
    <property type="entry name" value="PX_dom"/>
</dbReference>
<dbReference type="EMBL" id="HBGS01046673">
    <property type="protein sequence ID" value="CAD9460127.1"/>
    <property type="molecule type" value="Transcribed_RNA"/>
</dbReference>
<feature type="domain" description="PX" evidence="1">
    <location>
        <begin position="58"/>
        <end position="182"/>
    </location>
</feature>
<gene>
    <name evidence="2" type="ORF">DSPE1174_LOCUS24204</name>
    <name evidence="3" type="ORF">DSPE1174_LOCUS24205</name>
</gene>
<dbReference type="InterPro" id="IPR036871">
    <property type="entry name" value="PX_dom_sf"/>
</dbReference>
<dbReference type="SMART" id="SM00312">
    <property type="entry name" value="PX"/>
    <property type="match status" value="1"/>
</dbReference>
<evidence type="ECO:0000313" key="3">
    <source>
        <dbReference type="EMBL" id="CAD9460127.1"/>
    </source>
</evidence>
<dbReference type="EMBL" id="HBGS01046672">
    <property type="protein sequence ID" value="CAD9460125.1"/>
    <property type="molecule type" value="Transcribed_RNA"/>
</dbReference>
<name>A0A6U3WMA2_9STRA</name>
<dbReference type="Pfam" id="PF00787">
    <property type="entry name" value="PX"/>
    <property type="match status" value="1"/>
</dbReference>
<organism evidence="3">
    <name type="scientific">Octactis speculum</name>
    <dbReference type="NCBI Taxonomy" id="3111310"/>
    <lineage>
        <taxon>Eukaryota</taxon>
        <taxon>Sar</taxon>
        <taxon>Stramenopiles</taxon>
        <taxon>Ochrophyta</taxon>
        <taxon>Dictyochophyceae</taxon>
        <taxon>Dictyochales</taxon>
        <taxon>Dictyochaceae</taxon>
        <taxon>Octactis</taxon>
    </lineage>
</organism>
<dbReference type="SUPFAM" id="SSF64268">
    <property type="entry name" value="PX domain"/>
    <property type="match status" value="1"/>
</dbReference>
<dbReference type="AlphaFoldDB" id="A0A6U3WMA2"/>
<dbReference type="CDD" id="cd06093">
    <property type="entry name" value="PX_domain"/>
    <property type="match status" value="1"/>
</dbReference>
<proteinExistence type="predicted"/>
<dbReference type="GO" id="GO:0035091">
    <property type="term" value="F:phosphatidylinositol binding"/>
    <property type="evidence" value="ECO:0007669"/>
    <property type="project" value="InterPro"/>
</dbReference>